<accession>A0ABS5KF51</accession>
<dbReference type="InterPro" id="IPR024705">
    <property type="entry name" value="Ssp411"/>
</dbReference>
<dbReference type="Gene3D" id="3.40.30.10">
    <property type="entry name" value="Glutaredoxin"/>
    <property type="match status" value="1"/>
</dbReference>
<dbReference type="SUPFAM" id="SSF48208">
    <property type="entry name" value="Six-hairpin glycosidases"/>
    <property type="match status" value="1"/>
</dbReference>
<reference evidence="2 3" key="1">
    <citation type="journal article" date="2014" name="Int. J. Syst. Evol. Microbiol.">
        <title>Carboxylicivirga gen. nov. in the family Marinilabiliaceae with two novel species, Carboxylicivirga mesophila sp. nov. and Carboxylicivirga taeanensis sp. nov., and reclassification of Cytophaga fermentans as Saccharicrinis fermentans gen. nov., comb. nov.</title>
        <authorList>
            <person name="Yang S.H."/>
            <person name="Seo H.S."/>
            <person name="Woo J.H."/>
            <person name="Oh H.M."/>
            <person name="Jang H."/>
            <person name="Lee J.H."/>
            <person name="Kim S.J."/>
            <person name="Kwon K.K."/>
        </authorList>
    </citation>
    <scope>NUCLEOTIDE SEQUENCE [LARGE SCALE GENOMIC DNA]</scope>
    <source>
        <strain evidence="2 3">JCM 18290</strain>
    </source>
</reference>
<dbReference type="EMBL" id="JAGUCN010000032">
    <property type="protein sequence ID" value="MBS2213688.1"/>
    <property type="molecule type" value="Genomic_DNA"/>
</dbReference>
<dbReference type="Proteomes" id="UP000721861">
    <property type="component" value="Unassembled WGS sequence"/>
</dbReference>
<proteinExistence type="predicted"/>
<dbReference type="InterPro" id="IPR004879">
    <property type="entry name" value="Ssp411-like_TRX"/>
</dbReference>
<evidence type="ECO:0000313" key="3">
    <source>
        <dbReference type="Proteomes" id="UP000721861"/>
    </source>
</evidence>
<dbReference type="PANTHER" id="PTHR42899:SF1">
    <property type="entry name" value="SPERMATOGENESIS-ASSOCIATED PROTEIN 20"/>
    <property type="match status" value="1"/>
</dbReference>
<protein>
    <submittedName>
        <fullName evidence="2">Thioredoxin domain-containing protein</fullName>
    </submittedName>
</protein>
<dbReference type="Gene3D" id="1.50.10.20">
    <property type="match status" value="1"/>
</dbReference>
<name>A0ABS5KF51_9BACT</name>
<gene>
    <name evidence="2" type="ORF">KEM09_19925</name>
</gene>
<dbReference type="Pfam" id="PF03190">
    <property type="entry name" value="Thioredox_DsbH"/>
    <property type="match status" value="1"/>
</dbReference>
<feature type="domain" description="Spermatogenesis-associated protein 20-like TRX" evidence="1">
    <location>
        <begin position="3"/>
        <end position="158"/>
    </location>
</feature>
<dbReference type="InterPro" id="IPR036249">
    <property type="entry name" value="Thioredoxin-like_sf"/>
</dbReference>
<dbReference type="RefSeq" id="WP_212231231.1">
    <property type="nucleotide sequence ID" value="NZ_JAGUCN010000032.1"/>
</dbReference>
<dbReference type="InterPro" id="IPR008928">
    <property type="entry name" value="6-hairpin_glycosidase_sf"/>
</dbReference>
<dbReference type="SUPFAM" id="SSF52833">
    <property type="entry name" value="Thioredoxin-like"/>
    <property type="match status" value="1"/>
</dbReference>
<dbReference type="CDD" id="cd02955">
    <property type="entry name" value="SSP411"/>
    <property type="match status" value="1"/>
</dbReference>
<keyword evidence="3" id="KW-1185">Reference proteome</keyword>
<dbReference type="PIRSF" id="PIRSF006402">
    <property type="entry name" value="UCP006402_thioredoxin"/>
    <property type="match status" value="1"/>
</dbReference>
<comment type="caution">
    <text evidence="2">The sequence shown here is derived from an EMBL/GenBank/DDBJ whole genome shotgun (WGS) entry which is preliminary data.</text>
</comment>
<sequence length="660" mass="74909">MHTNQLIHETSPYLLQHAHNPVSWYPWGDEALQKAKNEDKLLLISVGYSACHWCHVMEHESFENEEVAQLMNAHFICVKVDREERPDVDQIYMEAVQMLTGRGGWPLNCFALPDGRPVWGGTYFPKAQWMAVLQQLAELNANGKDKLLQQAEGLTKGIQQLEIPVANTDVTPNIYQAVQKSSTRFDEQHGGFESAPKFPMPVALKLIHQTAVMEEDKQLLSFVHLTLNRMASSGIYDQAGGGFARYSVDERWFAPHFEKMLYDNAQLIALYSQAYKASHDELYKRIVLESIAFVKRELTSPEGIFYSALDADSEGEEGLFYVWEYSELKTLLGDDEHFFRYFNITESGNWENGKNILHGDVTREAYARQYQLDPQHFDSHINTALEKLLKARKHRVRPGLDDKTLTSWNALMIAGLCEAYQAFGEEAHLQMAESAMKYLLDQVRQTDGSLLRTTKNGVSKITAFLDDYALMLDALISLYEVTFNEAYLHTAKELSDYTIGEFYNATAQVFYYTAKSGEQLIARKTDVQDNVIPSSVGSMANNLIRLHQLFHLPEYEAIAKGLIARMTKTAEEHSTYYAQWALLAYLQDKRQELVIAGGMAAAYRKELQQHLRPGAIYAGSVDGVSKLALLQDRFKAGATLIYKCQNKTCELPVEKPSALR</sequence>
<evidence type="ECO:0000313" key="2">
    <source>
        <dbReference type="EMBL" id="MBS2213688.1"/>
    </source>
</evidence>
<evidence type="ECO:0000259" key="1">
    <source>
        <dbReference type="Pfam" id="PF03190"/>
    </source>
</evidence>
<organism evidence="2 3">
    <name type="scientific">Carboxylicivirga mesophila</name>
    <dbReference type="NCBI Taxonomy" id="1166478"/>
    <lineage>
        <taxon>Bacteria</taxon>
        <taxon>Pseudomonadati</taxon>
        <taxon>Bacteroidota</taxon>
        <taxon>Bacteroidia</taxon>
        <taxon>Marinilabiliales</taxon>
        <taxon>Marinilabiliaceae</taxon>
        <taxon>Carboxylicivirga</taxon>
    </lineage>
</organism>
<dbReference type="PANTHER" id="PTHR42899">
    <property type="entry name" value="SPERMATOGENESIS-ASSOCIATED PROTEIN 20"/>
    <property type="match status" value="1"/>
</dbReference>